<feature type="domain" description="Glycosyl transferase family 1" evidence="8">
    <location>
        <begin position="598"/>
        <end position="759"/>
    </location>
</feature>
<dbReference type="PANTHER" id="PTHR45839">
    <property type="match status" value="1"/>
</dbReference>
<name>A0A518AIG6_9BACT</name>
<dbReference type="GO" id="GO:0005985">
    <property type="term" value="P:sucrose metabolic process"/>
    <property type="evidence" value="ECO:0007669"/>
    <property type="project" value="UniProtKB-UniRule"/>
</dbReference>
<dbReference type="AlphaFoldDB" id="A0A518AIG6"/>
<comment type="catalytic activity">
    <reaction evidence="5">
        <text>an NDP-alpha-D-glucose + D-fructose = a ribonucleoside 5'-diphosphate + sucrose + H(+)</text>
        <dbReference type="Rhea" id="RHEA:16241"/>
        <dbReference type="ChEBI" id="CHEBI:15378"/>
        <dbReference type="ChEBI" id="CHEBI:17992"/>
        <dbReference type="ChEBI" id="CHEBI:37721"/>
        <dbReference type="ChEBI" id="CHEBI:57930"/>
        <dbReference type="ChEBI" id="CHEBI:76533"/>
        <dbReference type="EC" id="2.4.1.13"/>
    </reaction>
</comment>
<dbReference type="Proteomes" id="UP000315750">
    <property type="component" value="Chromosome"/>
</dbReference>
<feature type="domain" description="Sucrose synthase first GT-B" evidence="9">
    <location>
        <begin position="294"/>
        <end position="578"/>
    </location>
</feature>
<dbReference type="EC" id="2.4.1.13" evidence="1 6"/>
<sequence length="827" mass="92837">MPSTSTLQQEMENKQPQPNGTSPPTGNGGNGQDAFLTTRDLSSFGAPFGRIKKFAATLKATGEPLFLADQIQEHLEAFLENEQDLTPRDAKAIRRVFRGCSEIVLEADSAYALLRPGIGLKQIVCIHPEFDKFEEVDRGKFLEIKDSQIQGYDEASKRGLVLDFSPYFRDYPKVLRPQEMGEGIALLNRRLASQLNGQPGVFRQGLLGFLRNRKLDGVSILVNEHLSSPEVLLKELPVVLSLLEDYDNDEPYAEVAHELRTHGFEPGWGSTVGRIAESLDLLQQVLESSEPAQFAELLTRLPLIRTVLMVSPHGWFAQDGVLGKPDTGGQVTYVLDQALAMEQELRKQFELSGVSATPKIAILTRQIPNAEGTTCNMVREKIHGSEDSWIIRAPFRDMQGEVLNDWISRFRIWPYLEAYAEESKQLVVTEMLGPPDLIIGHYTDGNLVASRLADDLNTTHCACIHALEKTKYLLSDMHWEGFEKDYAFSMQFTADLIAYNSADFIVSSSYREVGGTDTEMGMIESYELFSMPGLYRVQSGFDPRLARHNIVPPGASPKYFFPNTDHGQRIDAVTQSLSERFMQAQPAEGDVGVLDHPERPIVFAMARMDKIKNLSGLVEIFGKHEKLRDSANLLLVTSLNNAELSSDHEEIEEVNRTYELIEKYSLNGHIRWCAARLDKVETGEVYRIVADRGGVFAQPAFMETFGLTVIEAMACGLPVVVTCFGGPSEIVVPAESGEVINPNHQEEFAEALYRTISDTDRWSAYSTGGIARVEEKFTWKQHAKRVTGLANVYSYWNHLDVMNRQALDRYIHTLYHTVYRPRTQSLL</sequence>
<evidence type="ECO:0000256" key="5">
    <source>
        <dbReference type="ARBA" id="ARBA00049030"/>
    </source>
</evidence>
<keyword evidence="4 11" id="KW-0808">Transferase</keyword>
<dbReference type="Pfam" id="PF24862">
    <property type="entry name" value="SUS_EPBD"/>
    <property type="match status" value="1"/>
</dbReference>
<dbReference type="RefSeq" id="WP_145245488.1">
    <property type="nucleotide sequence ID" value="NZ_CP036278.1"/>
</dbReference>
<evidence type="ECO:0000313" key="11">
    <source>
        <dbReference type="EMBL" id="QDU54519.1"/>
    </source>
</evidence>
<dbReference type="NCBIfam" id="TIGR02470">
    <property type="entry name" value="sucr_synth"/>
    <property type="match status" value="1"/>
</dbReference>
<organism evidence="11 12">
    <name type="scientific">Aeoliella mucimassa</name>
    <dbReference type="NCBI Taxonomy" id="2527972"/>
    <lineage>
        <taxon>Bacteria</taxon>
        <taxon>Pseudomonadati</taxon>
        <taxon>Planctomycetota</taxon>
        <taxon>Planctomycetia</taxon>
        <taxon>Pirellulales</taxon>
        <taxon>Lacipirellulaceae</taxon>
        <taxon>Aeoliella</taxon>
    </lineage>
</organism>
<keyword evidence="3 11" id="KW-0328">Glycosyltransferase</keyword>
<dbReference type="Gene3D" id="3.40.50.2000">
    <property type="entry name" value="Glycogen Phosphorylase B"/>
    <property type="match status" value="2"/>
</dbReference>
<feature type="compositionally biased region" description="Low complexity" evidence="7">
    <location>
        <begin position="15"/>
        <end position="25"/>
    </location>
</feature>
<feature type="region of interest" description="Disordered" evidence="7">
    <location>
        <begin position="1"/>
        <end position="36"/>
    </location>
</feature>
<dbReference type="InterPro" id="IPR012820">
    <property type="entry name" value="Sucrose_synthase_pln/cyn"/>
</dbReference>
<feature type="domain" description="Sucrose synthase EPBD" evidence="10">
    <location>
        <begin position="182"/>
        <end position="269"/>
    </location>
</feature>
<dbReference type="GO" id="GO:0016157">
    <property type="term" value="F:sucrose synthase activity"/>
    <property type="evidence" value="ECO:0007669"/>
    <property type="project" value="UniProtKB-UniRule"/>
</dbReference>
<evidence type="ECO:0000256" key="1">
    <source>
        <dbReference type="ARBA" id="ARBA00012540"/>
    </source>
</evidence>
<dbReference type="OrthoDB" id="9781413at2"/>
<dbReference type="InterPro" id="IPR000368">
    <property type="entry name" value="Sucrose_synth_GT-B1"/>
</dbReference>
<dbReference type="KEGG" id="amuc:Pan181_07010"/>
<evidence type="ECO:0000256" key="7">
    <source>
        <dbReference type="SAM" id="MobiDB-lite"/>
    </source>
</evidence>
<accession>A0A518AIG6</accession>
<dbReference type="Gene3D" id="1.20.120.1230">
    <property type="match status" value="1"/>
</dbReference>
<evidence type="ECO:0000259" key="10">
    <source>
        <dbReference type="Pfam" id="PF24862"/>
    </source>
</evidence>
<evidence type="ECO:0000256" key="6">
    <source>
        <dbReference type="NCBIfam" id="TIGR02470"/>
    </source>
</evidence>
<dbReference type="InterPro" id="IPR001296">
    <property type="entry name" value="Glyco_trans_1"/>
</dbReference>
<evidence type="ECO:0000259" key="9">
    <source>
        <dbReference type="Pfam" id="PF00862"/>
    </source>
</evidence>
<evidence type="ECO:0000256" key="4">
    <source>
        <dbReference type="ARBA" id="ARBA00022679"/>
    </source>
</evidence>
<evidence type="ECO:0000313" key="12">
    <source>
        <dbReference type="Proteomes" id="UP000315750"/>
    </source>
</evidence>
<proteinExistence type="predicted"/>
<dbReference type="Gene3D" id="3.10.450.330">
    <property type="match status" value="1"/>
</dbReference>
<gene>
    <name evidence="11" type="primary">mfpsA_1</name>
    <name evidence="11" type="ORF">Pan181_07010</name>
</gene>
<dbReference type="Pfam" id="PF00534">
    <property type="entry name" value="Glycos_transf_1"/>
    <property type="match status" value="1"/>
</dbReference>
<evidence type="ECO:0000259" key="8">
    <source>
        <dbReference type="Pfam" id="PF00534"/>
    </source>
</evidence>
<dbReference type="EMBL" id="CP036278">
    <property type="protein sequence ID" value="QDU54519.1"/>
    <property type="molecule type" value="Genomic_DNA"/>
</dbReference>
<evidence type="ECO:0000256" key="3">
    <source>
        <dbReference type="ARBA" id="ARBA00022676"/>
    </source>
</evidence>
<feature type="compositionally biased region" description="Polar residues" evidence="7">
    <location>
        <begin position="1"/>
        <end position="10"/>
    </location>
</feature>
<dbReference type="PANTHER" id="PTHR45839:SF7">
    <property type="entry name" value="SUCROSE SYNTHASE 1"/>
    <property type="match status" value="1"/>
</dbReference>
<reference evidence="11 12" key="1">
    <citation type="submission" date="2019-02" db="EMBL/GenBank/DDBJ databases">
        <title>Deep-cultivation of Planctomycetes and their phenomic and genomic characterization uncovers novel biology.</title>
        <authorList>
            <person name="Wiegand S."/>
            <person name="Jogler M."/>
            <person name="Boedeker C."/>
            <person name="Pinto D."/>
            <person name="Vollmers J."/>
            <person name="Rivas-Marin E."/>
            <person name="Kohn T."/>
            <person name="Peeters S.H."/>
            <person name="Heuer A."/>
            <person name="Rast P."/>
            <person name="Oberbeckmann S."/>
            <person name="Bunk B."/>
            <person name="Jeske O."/>
            <person name="Meyerdierks A."/>
            <person name="Storesund J.E."/>
            <person name="Kallscheuer N."/>
            <person name="Luecker S."/>
            <person name="Lage O.M."/>
            <person name="Pohl T."/>
            <person name="Merkel B.J."/>
            <person name="Hornburger P."/>
            <person name="Mueller R.-W."/>
            <person name="Bruemmer F."/>
            <person name="Labrenz M."/>
            <person name="Spormann A.M."/>
            <person name="Op den Camp H."/>
            <person name="Overmann J."/>
            <person name="Amann R."/>
            <person name="Jetten M.S.M."/>
            <person name="Mascher T."/>
            <person name="Medema M.H."/>
            <person name="Devos D.P."/>
            <person name="Kaster A.-K."/>
            <person name="Ovreas L."/>
            <person name="Rohde M."/>
            <person name="Galperin M.Y."/>
            <person name="Jogler C."/>
        </authorList>
    </citation>
    <scope>NUCLEOTIDE SEQUENCE [LARGE SCALE GENOMIC DNA]</scope>
    <source>
        <strain evidence="11 12">Pan181</strain>
    </source>
</reference>
<evidence type="ECO:0000256" key="2">
    <source>
        <dbReference type="ARBA" id="ARBA00020955"/>
    </source>
</evidence>
<dbReference type="Pfam" id="PF00862">
    <property type="entry name" value="GT-B_Sucrose_synth"/>
    <property type="match status" value="1"/>
</dbReference>
<dbReference type="SUPFAM" id="SSF53756">
    <property type="entry name" value="UDP-Glycosyltransferase/glycogen phosphorylase"/>
    <property type="match status" value="1"/>
</dbReference>
<dbReference type="InterPro" id="IPR056736">
    <property type="entry name" value="SUS_EPBD"/>
</dbReference>
<protein>
    <recommendedName>
        <fullName evidence="2 6">Sucrose synthase</fullName>
        <ecNumber evidence="1 6">2.4.1.13</ecNumber>
    </recommendedName>
</protein>
<keyword evidence="12" id="KW-1185">Reference proteome</keyword>